<proteinExistence type="predicted"/>
<name>A0ABT6L5I3_9MYCO</name>
<sequence length="53" mass="5823">MQPWHVADAIRRHLNSTGSLLVAQAIRDQGANLDCATACDDAVDHQHGQRFLV</sequence>
<comment type="caution">
    <text evidence="1">The sequence shown here is derived from an EMBL/GenBank/DDBJ whole genome shotgun (WGS) entry which is preliminary data.</text>
</comment>
<gene>
    <name evidence="1" type="ORF">M2272_004854</name>
</gene>
<dbReference type="Proteomes" id="UP001160130">
    <property type="component" value="Unassembled WGS sequence"/>
</dbReference>
<protein>
    <submittedName>
        <fullName evidence="1">Uncharacterized protein</fullName>
    </submittedName>
</protein>
<organism evidence="1 2">
    <name type="scientific">Mycolicibacterium frederiksbergense</name>
    <dbReference type="NCBI Taxonomy" id="117567"/>
    <lineage>
        <taxon>Bacteria</taxon>
        <taxon>Bacillati</taxon>
        <taxon>Actinomycetota</taxon>
        <taxon>Actinomycetes</taxon>
        <taxon>Mycobacteriales</taxon>
        <taxon>Mycobacteriaceae</taxon>
        <taxon>Mycolicibacterium</taxon>
    </lineage>
</organism>
<dbReference type="RefSeq" id="WP_280834783.1">
    <property type="nucleotide sequence ID" value="NZ_JARXVE010000009.1"/>
</dbReference>
<dbReference type="EMBL" id="JARXVE010000009">
    <property type="protein sequence ID" value="MDH6198195.1"/>
    <property type="molecule type" value="Genomic_DNA"/>
</dbReference>
<accession>A0ABT6L5I3</accession>
<reference evidence="1 2" key="1">
    <citation type="submission" date="2023-04" db="EMBL/GenBank/DDBJ databases">
        <title>Forest soil microbial communities from Buena Vista Peninsula, Colon Province, Panama.</title>
        <authorList>
            <person name="Bouskill N."/>
        </authorList>
    </citation>
    <scope>NUCLEOTIDE SEQUENCE [LARGE SCALE GENOMIC DNA]</scope>
    <source>
        <strain evidence="1 2">AC80</strain>
    </source>
</reference>
<keyword evidence="2" id="KW-1185">Reference proteome</keyword>
<evidence type="ECO:0000313" key="2">
    <source>
        <dbReference type="Proteomes" id="UP001160130"/>
    </source>
</evidence>
<evidence type="ECO:0000313" key="1">
    <source>
        <dbReference type="EMBL" id="MDH6198195.1"/>
    </source>
</evidence>